<organism evidence="1 2">
    <name type="scientific">Streptomyces machairae</name>
    <dbReference type="NCBI Taxonomy" id="3134109"/>
    <lineage>
        <taxon>Bacteria</taxon>
        <taxon>Bacillati</taxon>
        <taxon>Actinomycetota</taxon>
        <taxon>Actinomycetes</taxon>
        <taxon>Kitasatosporales</taxon>
        <taxon>Streptomycetaceae</taxon>
        <taxon>Streptomyces</taxon>
    </lineage>
</organism>
<evidence type="ECO:0000313" key="2">
    <source>
        <dbReference type="Proteomes" id="UP001376459"/>
    </source>
</evidence>
<gene>
    <name evidence="1" type="ORF">WKI71_30960</name>
</gene>
<name>A0ABU8UQP3_9ACTN</name>
<reference evidence="1 2" key="1">
    <citation type="submission" date="2024-03" db="EMBL/GenBank/DDBJ databases">
        <title>Novel Streptomyces species of biotechnological and ecological value are a feature of Machair soil.</title>
        <authorList>
            <person name="Prole J.R."/>
            <person name="Goodfellow M."/>
            <person name="Allenby N."/>
            <person name="Ward A.C."/>
        </authorList>
    </citation>
    <scope>NUCLEOTIDE SEQUENCE [LARGE SCALE GENOMIC DNA]</scope>
    <source>
        <strain evidence="1 2">MS1.AVA.1</strain>
    </source>
</reference>
<accession>A0ABU8UQP3</accession>
<protein>
    <submittedName>
        <fullName evidence="1">GNAT family N-acetyltransferase</fullName>
    </submittedName>
</protein>
<dbReference type="Proteomes" id="UP001376459">
    <property type="component" value="Unassembled WGS sequence"/>
</dbReference>
<dbReference type="EMBL" id="JBBKAK010000001">
    <property type="protein sequence ID" value="MEJ8671207.1"/>
    <property type="molecule type" value="Genomic_DNA"/>
</dbReference>
<evidence type="ECO:0000313" key="1">
    <source>
        <dbReference type="EMBL" id="MEJ8671207.1"/>
    </source>
</evidence>
<keyword evidence="2" id="KW-1185">Reference proteome</keyword>
<sequence>MAETLQEILEAVARGVFPPEDGRTTVVPQPSARNAGVLAFTAHSVVFTDEDPDWVYAALRHVGCDALAAPMNPRFLAALVERTGRASETIDAVLVGSPLPGEPPIALKEIEDAEHPRVGYARRRRDDVRAWAVEGGVLVTGRGVAGRLEVSVEVDEGVRHRGLGRLLVSAARHVVTEPLWAQVAPGTPAVCGRSRRPAYRPVGAELPPHAW</sequence>
<comment type="caution">
    <text evidence="1">The sequence shown here is derived from an EMBL/GenBank/DDBJ whole genome shotgun (WGS) entry which is preliminary data.</text>
</comment>
<proteinExistence type="predicted"/>